<keyword evidence="1" id="KW-1133">Transmembrane helix</keyword>
<dbReference type="GO" id="GO:0016747">
    <property type="term" value="F:acyltransferase activity, transferring groups other than amino-acyl groups"/>
    <property type="evidence" value="ECO:0007669"/>
    <property type="project" value="InterPro"/>
</dbReference>
<keyword evidence="3" id="KW-0012">Acyltransferase</keyword>
<dbReference type="GO" id="GO:0016787">
    <property type="term" value="F:hydrolase activity"/>
    <property type="evidence" value="ECO:0007669"/>
    <property type="project" value="UniProtKB-KW"/>
</dbReference>
<evidence type="ECO:0000259" key="2">
    <source>
        <dbReference type="Pfam" id="PF01757"/>
    </source>
</evidence>
<feature type="transmembrane region" description="Helical" evidence="1">
    <location>
        <begin position="178"/>
        <end position="195"/>
    </location>
</feature>
<sequence length="330" mass="36853">MVLDKSSDTAEQVMLSHRNNFNLIRLVAAIQVLLVHGCNHFGVTGWYVTALKAVPGVPVFFFISGFLIYQAYERSSGSGLFGFYRNRFLRIFPGLWVCVILSTLAVAATGYFEISQPSTVQVVIWLAGQMTFAQFYNPDFMRAFGDGVLNGALWTITVELQFYIITPVLAFCLASRKWIFGVLLAVSVLTNQLAHHTLNPDSLATKLLYVTFAPWVYMFMTGMLVARYRQQAARILQVPFVLIVLAFLASMFLLGGYHVNAQNSINPISFLLICVMIFKLAFMSPGRLEGALRGVTRNDISYGTYLYHMPVINLLLHADTPNPALAVVHL</sequence>
<feature type="domain" description="Acyltransferase 3" evidence="2">
    <location>
        <begin position="20"/>
        <end position="322"/>
    </location>
</feature>
<dbReference type="Proteomes" id="UP000184533">
    <property type="component" value="Unassembled WGS sequence"/>
</dbReference>
<keyword evidence="1" id="KW-0812">Transmembrane</keyword>
<evidence type="ECO:0000313" key="3">
    <source>
        <dbReference type="EMBL" id="SHF31808.1"/>
    </source>
</evidence>
<feature type="transmembrane region" description="Helical" evidence="1">
    <location>
        <begin position="238"/>
        <end position="259"/>
    </location>
</feature>
<feature type="transmembrane region" description="Helical" evidence="1">
    <location>
        <begin position="93"/>
        <end position="112"/>
    </location>
</feature>
<dbReference type="InterPro" id="IPR050879">
    <property type="entry name" value="Acyltransferase_3"/>
</dbReference>
<dbReference type="PANTHER" id="PTHR23028:SF53">
    <property type="entry name" value="ACYL_TRANSF_3 DOMAIN-CONTAINING PROTEIN"/>
    <property type="match status" value="1"/>
</dbReference>
<feature type="transmembrane region" description="Helical" evidence="1">
    <location>
        <begin position="23"/>
        <end position="47"/>
    </location>
</feature>
<dbReference type="Pfam" id="PF01757">
    <property type="entry name" value="Acyl_transf_3"/>
    <property type="match status" value="1"/>
</dbReference>
<dbReference type="AlphaFoldDB" id="A0A1M5ANG7"/>
<keyword evidence="3" id="KW-0378">Hydrolase</keyword>
<dbReference type="GO" id="GO:0016020">
    <property type="term" value="C:membrane"/>
    <property type="evidence" value="ECO:0007669"/>
    <property type="project" value="TreeGrafter"/>
</dbReference>
<dbReference type="GO" id="GO:0000271">
    <property type="term" value="P:polysaccharide biosynthetic process"/>
    <property type="evidence" value="ECO:0007669"/>
    <property type="project" value="TreeGrafter"/>
</dbReference>
<keyword evidence="3" id="KW-0808">Transferase</keyword>
<proteinExistence type="predicted"/>
<dbReference type="OrthoDB" id="9807745at2"/>
<feature type="transmembrane region" description="Helical" evidence="1">
    <location>
        <begin position="207"/>
        <end position="226"/>
    </location>
</feature>
<protein>
    <submittedName>
        <fullName evidence="3">Peptidoglycan/LPS O-acetylase OafA/YrhL, contains acyltransferase and SGNH-hydrolase domains</fullName>
    </submittedName>
</protein>
<gene>
    <name evidence="3" type="ORF">SAMN02745223_02333</name>
</gene>
<dbReference type="RefSeq" id="WP_160300154.1">
    <property type="nucleotide sequence ID" value="NZ_FQVC01000006.1"/>
</dbReference>
<keyword evidence="1" id="KW-0472">Membrane</keyword>
<feature type="transmembrane region" description="Helical" evidence="1">
    <location>
        <begin position="151"/>
        <end position="171"/>
    </location>
</feature>
<evidence type="ECO:0000256" key="1">
    <source>
        <dbReference type="SAM" id="Phobius"/>
    </source>
</evidence>
<dbReference type="PANTHER" id="PTHR23028">
    <property type="entry name" value="ACETYLTRANSFERASE"/>
    <property type="match status" value="1"/>
</dbReference>
<evidence type="ECO:0000313" key="4">
    <source>
        <dbReference type="Proteomes" id="UP000184533"/>
    </source>
</evidence>
<feature type="transmembrane region" description="Helical" evidence="1">
    <location>
        <begin position="265"/>
        <end position="283"/>
    </location>
</feature>
<organism evidence="3 4">
    <name type="scientific">Devosia limi DSM 17137</name>
    <dbReference type="NCBI Taxonomy" id="1121477"/>
    <lineage>
        <taxon>Bacteria</taxon>
        <taxon>Pseudomonadati</taxon>
        <taxon>Pseudomonadota</taxon>
        <taxon>Alphaproteobacteria</taxon>
        <taxon>Hyphomicrobiales</taxon>
        <taxon>Devosiaceae</taxon>
        <taxon>Devosia</taxon>
    </lineage>
</organism>
<reference evidence="3 4" key="1">
    <citation type="submission" date="2016-11" db="EMBL/GenBank/DDBJ databases">
        <authorList>
            <person name="Jaros S."/>
            <person name="Januszkiewicz K."/>
            <person name="Wedrychowicz H."/>
        </authorList>
    </citation>
    <scope>NUCLEOTIDE SEQUENCE [LARGE SCALE GENOMIC DNA]</scope>
    <source>
        <strain evidence="3 4">DSM 17137</strain>
    </source>
</reference>
<accession>A0A1M5ANG7</accession>
<dbReference type="EMBL" id="FQVC01000006">
    <property type="protein sequence ID" value="SHF31808.1"/>
    <property type="molecule type" value="Genomic_DNA"/>
</dbReference>
<dbReference type="InterPro" id="IPR002656">
    <property type="entry name" value="Acyl_transf_3_dom"/>
</dbReference>
<feature type="transmembrane region" description="Helical" evidence="1">
    <location>
        <begin position="53"/>
        <end position="72"/>
    </location>
</feature>
<name>A0A1M5ANG7_9HYPH</name>